<evidence type="ECO:0000256" key="1">
    <source>
        <dbReference type="ARBA" id="ARBA00023122"/>
    </source>
</evidence>
<dbReference type="SMART" id="SM00116">
    <property type="entry name" value="CBS"/>
    <property type="match status" value="2"/>
</dbReference>
<evidence type="ECO:0000259" key="4">
    <source>
        <dbReference type="PROSITE" id="PS51371"/>
    </source>
</evidence>
<evidence type="ECO:0000256" key="3">
    <source>
        <dbReference type="SAM" id="MobiDB-lite"/>
    </source>
</evidence>
<dbReference type="SUPFAM" id="SSF54631">
    <property type="entry name" value="CBS-domain pair"/>
    <property type="match status" value="1"/>
</dbReference>
<name>A0A1N7JCU6_9GAMM</name>
<dbReference type="InterPro" id="IPR046342">
    <property type="entry name" value="CBS_dom_sf"/>
</dbReference>
<evidence type="ECO:0000313" key="6">
    <source>
        <dbReference type="Proteomes" id="UP000185999"/>
    </source>
</evidence>
<proteinExistence type="predicted"/>
<dbReference type="Proteomes" id="UP000185999">
    <property type="component" value="Unassembled WGS sequence"/>
</dbReference>
<feature type="domain" description="CBS" evidence="4">
    <location>
        <begin position="154"/>
        <end position="212"/>
    </location>
</feature>
<dbReference type="PANTHER" id="PTHR43080:SF2">
    <property type="entry name" value="CBS DOMAIN-CONTAINING PROTEIN"/>
    <property type="match status" value="1"/>
</dbReference>
<dbReference type="PROSITE" id="PS51371">
    <property type="entry name" value="CBS"/>
    <property type="match status" value="2"/>
</dbReference>
<dbReference type="CDD" id="cd02205">
    <property type="entry name" value="CBS_pair_SF"/>
    <property type="match status" value="1"/>
</dbReference>
<dbReference type="OrthoDB" id="5801368at2"/>
<feature type="compositionally biased region" description="Polar residues" evidence="3">
    <location>
        <begin position="59"/>
        <end position="74"/>
    </location>
</feature>
<reference evidence="6" key="1">
    <citation type="submission" date="2017-01" db="EMBL/GenBank/DDBJ databases">
        <authorList>
            <person name="Varghese N."/>
            <person name="Submissions S."/>
        </authorList>
    </citation>
    <scope>NUCLEOTIDE SEQUENCE [LARGE SCALE GENOMIC DNA]</scope>
    <source>
        <strain evidence="6">DSM 22306</strain>
    </source>
</reference>
<evidence type="ECO:0000256" key="2">
    <source>
        <dbReference type="PROSITE-ProRule" id="PRU00703"/>
    </source>
</evidence>
<keyword evidence="6" id="KW-1185">Reference proteome</keyword>
<dbReference type="PANTHER" id="PTHR43080">
    <property type="entry name" value="CBS DOMAIN-CONTAINING PROTEIN CBSX3, MITOCHONDRIAL"/>
    <property type="match status" value="1"/>
</dbReference>
<keyword evidence="1 2" id="KW-0129">CBS domain</keyword>
<dbReference type="RefSeq" id="WP_054343102.1">
    <property type="nucleotide sequence ID" value="NZ_FTOE01000001.1"/>
</dbReference>
<dbReference type="InterPro" id="IPR000644">
    <property type="entry name" value="CBS_dom"/>
</dbReference>
<feature type="domain" description="CBS" evidence="4">
    <location>
        <begin position="93"/>
        <end position="149"/>
    </location>
</feature>
<dbReference type="STRING" id="619304.SAMN05421760_101973"/>
<dbReference type="Gene3D" id="3.10.580.10">
    <property type="entry name" value="CBS-domain"/>
    <property type="match status" value="1"/>
</dbReference>
<dbReference type="Pfam" id="PF00571">
    <property type="entry name" value="CBS"/>
    <property type="match status" value="2"/>
</dbReference>
<sequence length="214" mass="23597">MSLIIIDHGNRIETPISSLFPARGVDATTQPKALHDSSGTEKRLHADGESFTDFLKGETTANSPKQQTPNTYSAINPDKPKSHSVKLKAAQIMTWPVHTIAREVTFKAAWIRMQELHISHLMVTGANDDPVGIISHIDIIEHGKESTVSIANFYTRQLIAASPDTDISVISSSFIDYKINAMPVFDEESQLLGIICRSDLLRLLISGPHIESWA</sequence>
<evidence type="ECO:0000313" key="5">
    <source>
        <dbReference type="EMBL" id="SIS47212.1"/>
    </source>
</evidence>
<gene>
    <name evidence="5" type="ORF">SAMN05421760_101973</name>
</gene>
<protein>
    <submittedName>
        <fullName evidence="5">CBS domain-containing protein</fullName>
    </submittedName>
</protein>
<accession>A0A1N7JCU6</accession>
<organism evidence="5 6">
    <name type="scientific">Neptunomonas antarctica</name>
    <dbReference type="NCBI Taxonomy" id="619304"/>
    <lineage>
        <taxon>Bacteria</taxon>
        <taxon>Pseudomonadati</taxon>
        <taxon>Pseudomonadota</taxon>
        <taxon>Gammaproteobacteria</taxon>
        <taxon>Oceanospirillales</taxon>
        <taxon>Oceanospirillaceae</taxon>
        <taxon>Neptunomonas</taxon>
    </lineage>
</organism>
<dbReference type="AlphaFoldDB" id="A0A1N7JCU6"/>
<feature type="region of interest" description="Disordered" evidence="3">
    <location>
        <begin position="57"/>
        <end position="80"/>
    </location>
</feature>
<dbReference type="EMBL" id="FTOE01000001">
    <property type="protein sequence ID" value="SIS47212.1"/>
    <property type="molecule type" value="Genomic_DNA"/>
</dbReference>
<dbReference type="InterPro" id="IPR051257">
    <property type="entry name" value="Diverse_CBS-Domain"/>
</dbReference>